<feature type="transmembrane region" description="Helical" evidence="1">
    <location>
        <begin position="21"/>
        <end position="38"/>
    </location>
</feature>
<dbReference type="EMBL" id="LCCZ01000005">
    <property type="protein sequence ID" value="KKS44511.1"/>
    <property type="molecule type" value="Genomic_DNA"/>
</dbReference>
<evidence type="ECO:0000313" key="2">
    <source>
        <dbReference type="EMBL" id="KKS44511.1"/>
    </source>
</evidence>
<reference evidence="2 3" key="1">
    <citation type="journal article" date="2015" name="Nature">
        <title>rRNA introns, odd ribosomes, and small enigmatic genomes across a large radiation of phyla.</title>
        <authorList>
            <person name="Brown C.T."/>
            <person name="Hug L.A."/>
            <person name="Thomas B.C."/>
            <person name="Sharon I."/>
            <person name="Castelle C.J."/>
            <person name="Singh A."/>
            <person name="Wilkins M.J."/>
            <person name="Williams K.H."/>
            <person name="Banfield J.F."/>
        </authorList>
    </citation>
    <scope>NUCLEOTIDE SEQUENCE [LARGE SCALE GENOMIC DNA]</scope>
</reference>
<proteinExistence type="predicted"/>
<feature type="transmembrane region" description="Helical" evidence="1">
    <location>
        <begin position="180"/>
        <end position="201"/>
    </location>
</feature>
<evidence type="ECO:0000313" key="3">
    <source>
        <dbReference type="Proteomes" id="UP000034875"/>
    </source>
</evidence>
<evidence type="ECO:0008006" key="4">
    <source>
        <dbReference type="Google" id="ProtNLM"/>
    </source>
</evidence>
<keyword evidence="1" id="KW-1133">Transmembrane helix</keyword>
<organism evidence="2 3">
    <name type="scientific">candidate division CPR1 bacterium GW2011_GWA2_42_17</name>
    <dbReference type="NCBI Taxonomy" id="1618341"/>
    <lineage>
        <taxon>Bacteria</taxon>
        <taxon>candidate division CPR1</taxon>
    </lineage>
</organism>
<dbReference type="AlphaFoldDB" id="A0A0G1BDQ9"/>
<evidence type="ECO:0000256" key="1">
    <source>
        <dbReference type="SAM" id="Phobius"/>
    </source>
</evidence>
<gene>
    <name evidence="2" type="ORF">UV05_C0005G0013</name>
</gene>
<keyword evidence="1" id="KW-0472">Membrane</keyword>
<comment type="caution">
    <text evidence="2">The sequence shown here is derived from an EMBL/GenBank/DDBJ whole genome shotgun (WGS) entry which is preliminary data.</text>
</comment>
<sequence length="220" mass="24647">MHRKNLSLIIRHLVFTMWQKWLFFGLIGLAAAGLYIVVAPKDFEGQASLLVIQKYDQFADALSASRASDRLTKTLATASATSLFFQQVQDLGLSIGVWPIDERQRQKVWRRDVILKTTPDVSIMILKTYRPSQAEAFNLTQAVAQTLVDKGTLYHGGGESVSIRVVDAPQVSKTFARPDILLTLVFGFVSGALLVWVYFLLQYFFGKSKLSANFLLPQES</sequence>
<name>A0A0G1BDQ9_9BACT</name>
<protein>
    <recommendedName>
        <fullName evidence="4">Polysaccharide chain length determinant N-terminal domain-containing protein</fullName>
    </recommendedName>
</protein>
<keyword evidence="1" id="KW-0812">Transmembrane</keyword>
<accession>A0A0G1BDQ9</accession>
<dbReference type="Proteomes" id="UP000034875">
    <property type="component" value="Unassembled WGS sequence"/>
</dbReference>